<name>A0ACC0BH12_CATRO</name>
<sequence length="308" mass="33052">MDLVGGTKWLHKVRYCKDDACCVKRLRLCGAILVGKTNMHELGAGTSGINPHYGTTRNPHDTNRIAGGSSSGSAAVVCAGLCPVALGVDGGGSVRMPAALCGVVGLKPTFSRVPLSGVLPLNWTVGMVGILAGTIEDALIVYAAISGPLSLHQSSDMPRVLLPNLKSPIDIPNIKMAKYGECFVWLTSGLMTVLMTLEFVVLMLWQNSMINMDGRDKAVLGWDARVALAVYGAFSSREYLNAQRIRNRQLQFHKKIFAEADVIVTPTTGYVYDLGWICLNATCSVTAYPIQDDALKTGELDYINGGTK</sequence>
<keyword evidence="2" id="KW-1185">Reference proteome</keyword>
<evidence type="ECO:0000313" key="1">
    <source>
        <dbReference type="EMBL" id="KAI5671904.1"/>
    </source>
</evidence>
<dbReference type="Proteomes" id="UP001060085">
    <property type="component" value="Linkage Group LG03"/>
</dbReference>
<gene>
    <name evidence="1" type="ORF">M9H77_12268</name>
</gene>
<accession>A0ACC0BH12</accession>
<dbReference type="EMBL" id="CM044703">
    <property type="protein sequence ID" value="KAI5671904.1"/>
    <property type="molecule type" value="Genomic_DNA"/>
</dbReference>
<comment type="caution">
    <text evidence="1">The sequence shown here is derived from an EMBL/GenBank/DDBJ whole genome shotgun (WGS) entry which is preliminary data.</text>
</comment>
<proteinExistence type="predicted"/>
<protein>
    <submittedName>
        <fullName evidence="1">Uncharacterized protein</fullName>
    </submittedName>
</protein>
<reference evidence="2" key="1">
    <citation type="journal article" date="2023" name="Nat. Plants">
        <title>Single-cell RNA sequencing provides a high-resolution roadmap for understanding the multicellular compartmentation of specialized metabolism.</title>
        <authorList>
            <person name="Sun S."/>
            <person name="Shen X."/>
            <person name="Li Y."/>
            <person name="Li Y."/>
            <person name="Wang S."/>
            <person name="Li R."/>
            <person name="Zhang H."/>
            <person name="Shen G."/>
            <person name="Guo B."/>
            <person name="Wei J."/>
            <person name="Xu J."/>
            <person name="St-Pierre B."/>
            <person name="Chen S."/>
            <person name="Sun C."/>
        </authorList>
    </citation>
    <scope>NUCLEOTIDE SEQUENCE [LARGE SCALE GENOMIC DNA]</scope>
</reference>
<evidence type="ECO:0000313" key="2">
    <source>
        <dbReference type="Proteomes" id="UP001060085"/>
    </source>
</evidence>
<organism evidence="1 2">
    <name type="scientific">Catharanthus roseus</name>
    <name type="common">Madagascar periwinkle</name>
    <name type="synonym">Vinca rosea</name>
    <dbReference type="NCBI Taxonomy" id="4058"/>
    <lineage>
        <taxon>Eukaryota</taxon>
        <taxon>Viridiplantae</taxon>
        <taxon>Streptophyta</taxon>
        <taxon>Embryophyta</taxon>
        <taxon>Tracheophyta</taxon>
        <taxon>Spermatophyta</taxon>
        <taxon>Magnoliopsida</taxon>
        <taxon>eudicotyledons</taxon>
        <taxon>Gunneridae</taxon>
        <taxon>Pentapetalae</taxon>
        <taxon>asterids</taxon>
        <taxon>lamiids</taxon>
        <taxon>Gentianales</taxon>
        <taxon>Apocynaceae</taxon>
        <taxon>Rauvolfioideae</taxon>
        <taxon>Vinceae</taxon>
        <taxon>Catharanthinae</taxon>
        <taxon>Catharanthus</taxon>
    </lineage>
</organism>